<dbReference type="Gene3D" id="3.40.50.2300">
    <property type="match status" value="1"/>
</dbReference>
<evidence type="ECO:0000256" key="2">
    <source>
        <dbReference type="ARBA" id="ARBA00022840"/>
    </source>
</evidence>
<dbReference type="SMART" id="SM00448">
    <property type="entry name" value="REC"/>
    <property type="match status" value="1"/>
</dbReference>
<dbReference type="KEGG" id="aagg:ETAA8_55780"/>
<evidence type="ECO:0000256" key="1">
    <source>
        <dbReference type="ARBA" id="ARBA00022741"/>
    </source>
</evidence>
<keyword evidence="1" id="KW-0547">Nucleotide-binding</keyword>
<dbReference type="SUPFAM" id="SSF46689">
    <property type="entry name" value="Homeodomain-like"/>
    <property type="match status" value="1"/>
</dbReference>
<dbReference type="FunFam" id="1.10.8.60:FF:000014">
    <property type="entry name" value="DNA-binding transcriptional regulator NtrC"/>
    <property type="match status" value="1"/>
</dbReference>
<dbReference type="FunFam" id="3.40.50.300:FF:000006">
    <property type="entry name" value="DNA-binding transcriptional regulator NtrC"/>
    <property type="match status" value="1"/>
</dbReference>
<dbReference type="PRINTS" id="PR01590">
    <property type="entry name" value="HTHFIS"/>
</dbReference>
<keyword evidence="5" id="KW-0010">Activator</keyword>
<dbReference type="Proteomes" id="UP000315017">
    <property type="component" value="Chromosome"/>
</dbReference>
<keyword evidence="3" id="KW-0805">Transcription regulation</keyword>
<keyword evidence="6" id="KW-0804">Transcription</keyword>
<name>A0A517YJP1_9BACT</name>
<dbReference type="EMBL" id="CP036274">
    <property type="protein sequence ID" value="QDU30438.1"/>
    <property type="molecule type" value="Genomic_DNA"/>
</dbReference>
<dbReference type="PROSITE" id="PS00675">
    <property type="entry name" value="SIGMA54_INTERACT_1"/>
    <property type="match status" value="1"/>
</dbReference>
<dbReference type="SMART" id="SM00382">
    <property type="entry name" value="AAA"/>
    <property type="match status" value="1"/>
</dbReference>
<dbReference type="OrthoDB" id="9771372at2"/>
<dbReference type="Gene3D" id="1.10.10.60">
    <property type="entry name" value="Homeodomain-like"/>
    <property type="match status" value="1"/>
</dbReference>
<feature type="domain" description="Response regulatory" evidence="9">
    <location>
        <begin position="7"/>
        <end position="121"/>
    </location>
</feature>
<dbReference type="GO" id="GO:0006355">
    <property type="term" value="P:regulation of DNA-templated transcription"/>
    <property type="evidence" value="ECO:0007669"/>
    <property type="project" value="InterPro"/>
</dbReference>
<proteinExistence type="predicted"/>
<dbReference type="GO" id="GO:0005524">
    <property type="term" value="F:ATP binding"/>
    <property type="evidence" value="ECO:0007669"/>
    <property type="project" value="UniProtKB-KW"/>
</dbReference>
<dbReference type="SUPFAM" id="SSF52172">
    <property type="entry name" value="CheY-like"/>
    <property type="match status" value="1"/>
</dbReference>
<dbReference type="InterPro" id="IPR002078">
    <property type="entry name" value="Sigma_54_int"/>
</dbReference>
<gene>
    <name evidence="10" type="primary">zraR_10</name>
    <name evidence="10" type="ORF">ETAA8_55780</name>
</gene>
<organism evidence="10 11">
    <name type="scientific">Anatilimnocola aggregata</name>
    <dbReference type="NCBI Taxonomy" id="2528021"/>
    <lineage>
        <taxon>Bacteria</taxon>
        <taxon>Pseudomonadati</taxon>
        <taxon>Planctomycetota</taxon>
        <taxon>Planctomycetia</taxon>
        <taxon>Pirellulales</taxon>
        <taxon>Pirellulaceae</taxon>
        <taxon>Anatilimnocola</taxon>
    </lineage>
</organism>
<keyword evidence="2" id="KW-0067">ATP-binding</keyword>
<dbReference type="Pfam" id="PF02954">
    <property type="entry name" value="HTH_8"/>
    <property type="match status" value="1"/>
</dbReference>
<dbReference type="InterPro" id="IPR002197">
    <property type="entry name" value="HTH_Fis"/>
</dbReference>
<feature type="modified residue" description="4-aspartylphosphate" evidence="7">
    <location>
        <position position="56"/>
    </location>
</feature>
<dbReference type="Gene3D" id="3.40.50.300">
    <property type="entry name" value="P-loop containing nucleotide triphosphate hydrolases"/>
    <property type="match status" value="1"/>
</dbReference>
<feature type="domain" description="Sigma-54 factor interaction" evidence="8">
    <location>
        <begin position="140"/>
        <end position="369"/>
    </location>
</feature>
<dbReference type="PANTHER" id="PTHR32071:SF122">
    <property type="entry name" value="SIGMA FACTOR"/>
    <property type="match status" value="1"/>
</dbReference>
<dbReference type="RefSeq" id="WP_145095892.1">
    <property type="nucleotide sequence ID" value="NZ_CP036274.1"/>
</dbReference>
<dbReference type="PROSITE" id="PS00688">
    <property type="entry name" value="SIGMA54_INTERACT_3"/>
    <property type="match status" value="1"/>
</dbReference>
<evidence type="ECO:0000256" key="5">
    <source>
        <dbReference type="ARBA" id="ARBA00023159"/>
    </source>
</evidence>
<dbReference type="InterPro" id="IPR058031">
    <property type="entry name" value="AAA_lid_NorR"/>
</dbReference>
<keyword evidence="4" id="KW-0238">DNA-binding</keyword>
<evidence type="ECO:0000259" key="8">
    <source>
        <dbReference type="PROSITE" id="PS50045"/>
    </source>
</evidence>
<dbReference type="CDD" id="cd00009">
    <property type="entry name" value="AAA"/>
    <property type="match status" value="1"/>
</dbReference>
<evidence type="ECO:0000313" key="11">
    <source>
        <dbReference type="Proteomes" id="UP000315017"/>
    </source>
</evidence>
<accession>A0A517YJP1</accession>
<dbReference type="PROSITE" id="PS50110">
    <property type="entry name" value="RESPONSE_REGULATORY"/>
    <property type="match status" value="1"/>
</dbReference>
<dbReference type="Pfam" id="PF00158">
    <property type="entry name" value="Sigma54_activat"/>
    <property type="match status" value="1"/>
</dbReference>
<dbReference type="PROSITE" id="PS50045">
    <property type="entry name" value="SIGMA54_INTERACT_4"/>
    <property type="match status" value="1"/>
</dbReference>
<reference evidence="10 11" key="1">
    <citation type="submission" date="2019-02" db="EMBL/GenBank/DDBJ databases">
        <title>Deep-cultivation of Planctomycetes and their phenomic and genomic characterization uncovers novel biology.</title>
        <authorList>
            <person name="Wiegand S."/>
            <person name="Jogler M."/>
            <person name="Boedeker C."/>
            <person name="Pinto D."/>
            <person name="Vollmers J."/>
            <person name="Rivas-Marin E."/>
            <person name="Kohn T."/>
            <person name="Peeters S.H."/>
            <person name="Heuer A."/>
            <person name="Rast P."/>
            <person name="Oberbeckmann S."/>
            <person name="Bunk B."/>
            <person name="Jeske O."/>
            <person name="Meyerdierks A."/>
            <person name="Storesund J.E."/>
            <person name="Kallscheuer N."/>
            <person name="Luecker S."/>
            <person name="Lage O.M."/>
            <person name="Pohl T."/>
            <person name="Merkel B.J."/>
            <person name="Hornburger P."/>
            <person name="Mueller R.-W."/>
            <person name="Bruemmer F."/>
            <person name="Labrenz M."/>
            <person name="Spormann A.M."/>
            <person name="Op den Camp H."/>
            <person name="Overmann J."/>
            <person name="Amann R."/>
            <person name="Jetten M.S.M."/>
            <person name="Mascher T."/>
            <person name="Medema M.H."/>
            <person name="Devos D.P."/>
            <person name="Kaster A.-K."/>
            <person name="Ovreas L."/>
            <person name="Rohde M."/>
            <person name="Galperin M.Y."/>
            <person name="Jogler C."/>
        </authorList>
    </citation>
    <scope>NUCLEOTIDE SEQUENCE [LARGE SCALE GENOMIC DNA]</scope>
    <source>
        <strain evidence="10 11">ETA_A8</strain>
    </source>
</reference>
<dbReference type="InterPro" id="IPR001789">
    <property type="entry name" value="Sig_transdc_resp-reg_receiver"/>
</dbReference>
<dbReference type="GO" id="GO:0043565">
    <property type="term" value="F:sequence-specific DNA binding"/>
    <property type="evidence" value="ECO:0007669"/>
    <property type="project" value="InterPro"/>
</dbReference>
<evidence type="ECO:0000313" key="10">
    <source>
        <dbReference type="EMBL" id="QDU30438.1"/>
    </source>
</evidence>
<dbReference type="InterPro" id="IPR011006">
    <property type="entry name" value="CheY-like_superfamily"/>
</dbReference>
<sequence>MPEQASRILIVEDDDSERDALARVLRLERYQVIAARSPAEALELTVDGGADLVISDLCLRRESGIDLLRRWKSRSPQTPFLLVTAFGTIQTAVDAIKLGADDFLLKPVDPVQLLEQVQRLLQRRKPCSLATGDTASLAAIVGKSSAVNAIRQNIRRAAATNSTVLIMGESGTGKELVARAIHASSPRASEPLVVINMAAVPETLVESELFGHSKGAFTSAVQPRIGRFEQANQGTLFIDEIGDFPLHMQPKLLRVVEDGLVSPLGSENDIQVDVRLVAATSRPLAKLVRAGEFREDLYYRLNVIAIDLPPLRQRREDIAPLVEHFLQQFAVNPALEVRGVTPELMQRLESLPWPGNIRQLRNCLERMCVMTSTSELTLSDLPNEVGEDEPTATGDLRALERSAILDTLRRHDGNRTRAAEALGISVRTLQRRLRDWGDVEQQQIE</sequence>
<dbReference type="PANTHER" id="PTHR32071">
    <property type="entry name" value="TRANSCRIPTIONAL REGULATORY PROTEIN"/>
    <property type="match status" value="1"/>
</dbReference>
<dbReference type="Gene3D" id="1.10.8.60">
    <property type="match status" value="1"/>
</dbReference>
<dbReference type="SUPFAM" id="SSF52540">
    <property type="entry name" value="P-loop containing nucleoside triphosphate hydrolases"/>
    <property type="match status" value="1"/>
</dbReference>
<evidence type="ECO:0000256" key="7">
    <source>
        <dbReference type="PROSITE-ProRule" id="PRU00169"/>
    </source>
</evidence>
<dbReference type="GO" id="GO:0000160">
    <property type="term" value="P:phosphorelay signal transduction system"/>
    <property type="evidence" value="ECO:0007669"/>
    <property type="project" value="InterPro"/>
</dbReference>
<evidence type="ECO:0000259" key="9">
    <source>
        <dbReference type="PROSITE" id="PS50110"/>
    </source>
</evidence>
<protein>
    <submittedName>
        <fullName evidence="10">Transcriptional regulatory protein ZraR</fullName>
    </submittedName>
</protein>
<dbReference type="InterPro" id="IPR025662">
    <property type="entry name" value="Sigma_54_int_dom_ATP-bd_1"/>
</dbReference>
<dbReference type="Pfam" id="PF25601">
    <property type="entry name" value="AAA_lid_14"/>
    <property type="match status" value="1"/>
</dbReference>
<dbReference type="Pfam" id="PF00072">
    <property type="entry name" value="Response_reg"/>
    <property type="match status" value="1"/>
</dbReference>
<evidence type="ECO:0000256" key="4">
    <source>
        <dbReference type="ARBA" id="ARBA00023125"/>
    </source>
</evidence>
<keyword evidence="7" id="KW-0597">Phosphoprotein</keyword>
<dbReference type="InterPro" id="IPR025944">
    <property type="entry name" value="Sigma_54_int_dom_CS"/>
</dbReference>
<dbReference type="AlphaFoldDB" id="A0A517YJP1"/>
<dbReference type="InterPro" id="IPR003593">
    <property type="entry name" value="AAA+_ATPase"/>
</dbReference>
<keyword evidence="11" id="KW-1185">Reference proteome</keyword>
<evidence type="ECO:0000256" key="3">
    <source>
        <dbReference type="ARBA" id="ARBA00023015"/>
    </source>
</evidence>
<evidence type="ECO:0000256" key="6">
    <source>
        <dbReference type="ARBA" id="ARBA00023163"/>
    </source>
</evidence>
<dbReference type="InterPro" id="IPR027417">
    <property type="entry name" value="P-loop_NTPase"/>
</dbReference>
<dbReference type="InterPro" id="IPR009057">
    <property type="entry name" value="Homeodomain-like_sf"/>
</dbReference>